<dbReference type="InterPro" id="IPR036188">
    <property type="entry name" value="FAD/NAD-bd_sf"/>
</dbReference>
<organism evidence="6 7">
    <name type="scientific">Mycolicibacterium neoaurum VKM Ac-1815D</name>
    <dbReference type="NCBI Taxonomy" id="700508"/>
    <lineage>
        <taxon>Bacteria</taxon>
        <taxon>Bacillati</taxon>
        <taxon>Actinomycetota</taxon>
        <taxon>Actinomycetes</taxon>
        <taxon>Mycobacteriales</taxon>
        <taxon>Mycobacteriaceae</taxon>
        <taxon>Mycolicibacterium</taxon>
    </lineage>
</organism>
<dbReference type="Pfam" id="PF07992">
    <property type="entry name" value="Pyr_redox_2"/>
    <property type="match status" value="1"/>
</dbReference>
<evidence type="ECO:0000313" key="7">
    <source>
        <dbReference type="Proteomes" id="UP000018763"/>
    </source>
</evidence>
<dbReference type="KEGG" id="mne:D174_07020"/>
<dbReference type="SMART" id="SM00448">
    <property type="entry name" value="REC"/>
    <property type="match status" value="1"/>
</dbReference>
<dbReference type="InterPro" id="IPR011006">
    <property type="entry name" value="CheY-like_superfamily"/>
</dbReference>
<sequence length="571" mass="61766">MPDAERQPRKPVILSVDDDPAVSRAVARDLRRHYGERYRIVRAESGPDALDTLHELKLRGDTVAVFVADYRMPQMSGIEFLEAAMDLYPMARRVLLTAYADTTAAIDAINVVDLDHYLLKPWDPPQEKLYPVIDGLLESWHAAGDHAIPYTKVIGHQWNPRSWDVRQFLARNGYPFKAFTAEEPKGRQLLEAAGLDGRQLPVVITEDGKPMVEPTDTELATMLGLSTNPSLEMYDLAVIGGGPAGLAAAVYGASEGLNTVLIERAMTGGQASRSSRIENYLGFENGISGVDLTTTARRQAERFGAEVITTRQALHLQAGEIGTARMITFSDDDSADGNGRRTIGARAVILATGVDYRELTVTGCSAAEESNLIGRGVYYGASVSDAAECAGEEVYIVGGANSAGQAAMFMSRTAKRVTMLVRGPSLEASMSYYLIQQIEANDKIEVRTCTEVVGTTAADDHLVGLTLADRKSGETEDVPANRLCCFIGATPRTDWLDGVVARDDRGFILAGPDLRDVCGWSLDRPPHHLETSVPGVFVAGDVRSESAKRVAAAVGEGSMAVMFVHRYLAEA</sequence>
<dbReference type="AlphaFoldDB" id="V5X9H6"/>
<keyword evidence="1" id="KW-0285">Flavoprotein</keyword>
<comment type="catalytic activity">
    <reaction evidence="3">
        <text>[thioredoxin]-dithiol + NADP(+) = [thioredoxin]-disulfide + NADPH + H(+)</text>
        <dbReference type="Rhea" id="RHEA:20345"/>
        <dbReference type="Rhea" id="RHEA-COMP:10698"/>
        <dbReference type="Rhea" id="RHEA-COMP:10700"/>
        <dbReference type="ChEBI" id="CHEBI:15378"/>
        <dbReference type="ChEBI" id="CHEBI:29950"/>
        <dbReference type="ChEBI" id="CHEBI:50058"/>
        <dbReference type="ChEBI" id="CHEBI:57783"/>
        <dbReference type="ChEBI" id="CHEBI:58349"/>
        <dbReference type="EC" id="1.8.1.9"/>
    </reaction>
</comment>
<dbReference type="Pfam" id="PF00072">
    <property type="entry name" value="Response_reg"/>
    <property type="match status" value="1"/>
</dbReference>
<dbReference type="InterPro" id="IPR050097">
    <property type="entry name" value="Ferredoxin-NADP_redctase_2"/>
</dbReference>
<gene>
    <name evidence="6" type="ORF">D174_07020</name>
</gene>
<evidence type="ECO:0000256" key="1">
    <source>
        <dbReference type="ARBA" id="ARBA00022630"/>
    </source>
</evidence>
<evidence type="ECO:0000256" key="4">
    <source>
        <dbReference type="PROSITE-ProRule" id="PRU00169"/>
    </source>
</evidence>
<evidence type="ECO:0000313" key="6">
    <source>
        <dbReference type="EMBL" id="AHC24351.1"/>
    </source>
</evidence>
<dbReference type="RefSeq" id="WP_019512363.1">
    <property type="nucleotide sequence ID" value="NC_023036.2"/>
</dbReference>
<evidence type="ECO:0000259" key="5">
    <source>
        <dbReference type="PROSITE" id="PS50110"/>
    </source>
</evidence>
<keyword evidence="4" id="KW-0597">Phosphoprotein</keyword>
<proteinExistence type="predicted"/>
<feature type="modified residue" description="4-aspartylphosphate" evidence="4">
    <location>
        <position position="69"/>
    </location>
</feature>
<evidence type="ECO:0000256" key="3">
    <source>
        <dbReference type="ARBA" id="ARBA00048132"/>
    </source>
</evidence>
<dbReference type="GO" id="GO:0000160">
    <property type="term" value="P:phosphorelay signal transduction system"/>
    <property type="evidence" value="ECO:0007669"/>
    <property type="project" value="InterPro"/>
</dbReference>
<dbReference type="Proteomes" id="UP000018763">
    <property type="component" value="Chromosome"/>
</dbReference>
<dbReference type="HOGENOM" id="CLU_031864_5_8_11"/>
<dbReference type="eggNOG" id="COG0492">
    <property type="taxonomic scope" value="Bacteria"/>
</dbReference>
<dbReference type="Gene3D" id="3.40.50.2300">
    <property type="match status" value="1"/>
</dbReference>
<dbReference type="InterPro" id="IPR001789">
    <property type="entry name" value="Sig_transdc_resp-reg_receiver"/>
</dbReference>
<name>V5X9H6_MYCNE</name>
<dbReference type="SUPFAM" id="SSF52172">
    <property type="entry name" value="CheY-like"/>
    <property type="match status" value="1"/>
</dbReference>
<reference evidence="6 7" key="1">
    <citation type="journal article" date="2014" name="Genome Announc.">
        <title>Complete Genome Sequence of Sterol-Transforming Mycobacterium neoaurum Strain VKM Ac-1815D.</title>
        <authorList>
            <person name="Shtratnikova V.Y."/>
            <person name="Bragin E.Y."/>
            <person name="Dovbnya D.V."/>
            <person name="Pekov Y.A."/>
            <person name="Schelkunov M.I."/>
            <person name="Strizhov N."/>
            <person name="Ivashina T.V."/>
            <person name="Ashapkin V.V."/>
            <person name="Donova M.V."/>
        </authorList>
    </citation>
    <scope>NUCLEOTIDE SEQUENCE [LARGE SCALE GENOMIC DNA]</scope>
    <source>
        <strain evidence="6 7">VKM Ac-1815D</strain>
    </source>
</reference>
<dbReference type="PRINTS" id="PR00469">
    <property type="entry name" value="PNDRDTASEII"/>
</dbReference>
<keyword evidence="7" id="KW-1185">Reference proteome</keyword>
<dbReference type="PROSITE" id="PS50110">
    <property type="entry name" value="RESPONSE_REGULATORY"/>
    <property type="match status" value="1"/>
</dbReference>
<dbReference type="SUPFAM" id="SSF51905">
    <property type="entry name" value="FAD/NAD(P)-binding domain"/>
    <property type="match status" value="1"/>
</dbReference>
<dbReference type="eggNOG" id="COG3437">
    <property type="taxonomic scope" value="Bacteria"/>
</dbReference>
<feature type="domain" description="Response regulatory" evidence="5">
    <location>
        <begin position="12"/>
        <end position="135"/>
    </location>
</feature>
<dbReference type="PANTHER" id="PTHR48105">
    <property type="entry name" value="THIOREDOXIN REDUCTASE 1-RELATED-RELATED"/>
    <property type="match status" value="1"/>
</dbReference>
<protein>
    <submittedName>
        <fullName evidence="6">Chemotaxis protein CheY</fullName>
    </submittedName>
</protein>
<dbReference type="GO" id="GO:0004791">
    <property type="term" value="F:thioredoxin-disulfide reductase (NADPH) activity"/>
    <property type="evidence" value="ECO:0007669"/>
    <property type="project" value="UniProtKB-EC"/>
</dbReference>
<dbReference type="PRINTS" id="PR00368">
    <property type="entry name" value="FADPNR"/>
</dbReference>
<keyword evidence="2" id="KW-0560">Oxidoreductase</keyword>
<dbReference type="GeneID" id="43449248"/>
<evidence type="ECO:0000256" key="2">
    <source>
        <dbReference type="ARBA" id="ARBA00023002"/>
    </source>
</evidence>
<accession>V5X9H6</accession>
<dbReference type="InterPro" id="IPR023753">
    <property type="entry name" value="FAD/NAD-binding_dom"/>
</dbReference>
<dbReference type="EMBL" id="CP006936">
    <property type="protein sequence ID" value="AHC24351.1"/>
    <property type="molecule type" value="Genomic_DNA"/>
</dbReference>
<dbReference type="Gene3D" id="3.50.50.60">
    <property type="entry name" value="FAD/NAD(P)-binding domain"/>
    <property type="match status" value="2"/>
</dbReference>